<evidence type="ECO:0000256" key="1">
    <source>
        <dbReference type="SAM" id="MobiDB-lite"/>
    </source>
</evidence>
<evidence type="ECO:0000313" key="3">
    <source>
        <dbReference type="Proteomes" id="UP001054889"/>
    </source>
</evidence>
<proteinExistence type="predicted"/>
<feature type="region of interest" description="Disordered" evidence="1">
    <location>
        <begin position="84"/>
        <end position="108"/>
    </location>
</feature>
<dbReference type="EMBL" id="BQKI01000077">
    <property type="protein sequence ID" value="GJN24665.1"/>
    <property type="molecule type" value="Genomic_DNA"/>
</dbReference>
<dbReference type="AlphaFoldDB" id="A0AAV5EPU5"/>
<evidence type="ECO:0008006" key="4">
    <source>
        <dbReference type="Google" id="ProtNLM"/>
    </source>
</evidence>
<evidence type="ECO:0000313" key="2">
    <source>
        <dbReference type="EMBL" id="GJN24665.1"/>
    </source>
</evidence>
<accession>A0AAV5EPU5</accession>
<dbReference type="PANTHER" id="PTHR33377:SF4">
    <property type="entry name" value="OS07G0285800 PROTEIN"/>
    <property type="match status" value="1"/>
</dbReference>
<protein>
    <recommendedName>
        <fullName evidence="4">Rx N-terminal domain-containing protein</fullName>
    </recommendedName>
</protein>
<reference evidence="2" key="2">
    <citation type="submission" date="2021-12" db="EMBL/GenBank/DDBJ databases">
        <title>Resequencing data analysis of finger millet.</title>
        <authorList>
            <person name="Hatakeyama M."/>
            <person name="Aluri S."/>
            <person name="Balachadran M.T."/>
            <person name="Sivarajan S.R."/>
            <person name="Poveda L."/>
            <person name="Shimizu-Inatsugi R."/>
            <person name="Schlapbach R."/>
            <person name="Sreeman S.M."/>
            <person name="Shimizu K.K."/>
        </authorList>
    </citation>
    <scope>NUCLEOTIDE SEQUENCE</scope>
</reference>
<feature type="compositionally biased region" description="Basic and acidic residues" evidence="1">
    <location>
        <begin position="91"/>
        <end position="108"/>
    </location>
</feature>
<comment type="caution">
    <text evidence="2">The sequence shown here is derived from an EMBL/GenBank/DDBJ whole genome shotgun (WGS) entry which is preliminary data.</text>
</comment>
<reference evidence="2" key="1">
    <citation type="journal article" date="2018" name="DNA Res.">
        <title>Multiple hybrid de novo genome assembly of finger millet, an orphan allotetraploid crop.</title>
        <authorList>
            <person name="Hatakeyama M."/>
            <person name="Aluri S."/>
            <person name="Balachadran M.T."/>
            <person name="Sivarajan S.R."/>
            <person name="Patrignani A."/>
            <person name="Gruter S."/>
            <person name="Poveda L."/>
            <person name="Shimizu-Inatsugi R."/>
            <person name="Baeten J."/>
            <person name="Francoijs K.J."/>
            <person name="Nataraja K.N."/>
            <person name="Reddy Y.A.N."/>
            <person name="Phadnis S."/>
            <person name="Ravikumar R.L."/>
            <person name="Schlapbach R."/>
            <person name="Sreeman S.M."/>
            <person name="Shimizu K.K."/>
        </authorList>
    </citation>
    <scope>NUCLEOTIDE SEQUENCE</scope>
</reference>
<keyword evidence="3" id="KW-1185">Reference proteome</keyword>
<organism evidence="2 3">
    <name type="scientific">Eleusine coracana subsp. coracana</name>
    <dbReference type="NCBI Taxonomy" id="191504"/>
    <lineage>
        <taxon>Eukaryota</taxon>
        <taxon>Viridiplantae</taxon>
        <taxon>Streptophyta</taxon>
        <taxon>Embryophyta</taxon>
        <taxon>Tracheophyta</taxon>
        <taxon>Spermatophyta</taxon>
        <taxon>Magnoliopsida</taxon>
        <taxon>Liliopsida</taxon>
        <taxon>Poales</taxon>
        <taxon>Poaceae</taxon>
        <taxon>PACMAD clade</taxon>
        <taxon>Chloridoideae</taxon>
        <taxon>Cynodonteae</taxon>
        <taxon>Eleusininae</taxon>
        <taxon>Eleusine</taxon>
    </lineage>
</organism>
<dbReference type="PANTHER" id="PTHR33377">
    <property type="entry name" value="OS10G0134700 PROTEIN-RELATED"/>
    <property type="match status" value="1"/>
</dbReference>
<gene>
    <name evidence="2" type="primary">gb12419</name>
    <name evidence="2" type="ORF">PR202_gb12419</name>
</gene>
<dbReference type="Proteomes" id="UP001054889">
    <property type="component" value="Unassembled WGS sequence"/>
</dbReference>
<name>A0AAV5EPU5_ELECO</name>
<sequence>MAADMLGSALVQEAVNRVSSFVFSKRDEQAPLEHNVERLEMALSELEFALERSAKLPITDVALLRRRKLFKRAYEEASDVLNKHKPPSVKAAEDQAQRIFNESDIKSG</sequence>